<dbReference type="InterPro" id="IPR016187">
    <property type="entry name" value="CTDL_fold"/>
</dbReference>
<sequence>SCLPNKTSQQIYIKVRKAFWKGNKRWFVSVEGSINNHLLEEINQLKKKTEGEKRLKTNRIIQKPFLFLNILLVSFSRKYRRNQKVNPCPKEWMGFGNSCYFKSTVQKNWTESRRFCQDRGADLLVLNSKEEKVGDKINVFFFGYQFIPTGKLGDPAHQLEDAVCRPVDNIAHGGPCHVKDSGYHTVRCATRQPEKKHQDVSLL</sequence>
<dbReference type="Gene3D" id="3.10.100.10">
    <property type="entry name" value="Mannose-Binding Protein A, subunit A"/>
    <property type="match status" value="1"/>
</dbReference>
<dbReference type="InterPro" id="IPR050828">
    <property type="entry name" value="C-type_lectin/matrix_domain"/>
</dbReference>
<dbReference type="AlphaFoldDB" id="A0A3P9IL69"/>
<reference key="1">
    <citation type="journal article" date="2007" name="Nature">
        <title>The medaka draft genome and insights into vertebrate genome evolution.</title>
        <authorList>
            <person name="Kasahara M."/>
            <person name="Naruse K."/>
            <person name="Sasaki S."/>
            <person name="Nakatani Y."/>
            <person name="Qu W."/>
            <person name="Ahsan B."/>
            <person name="Yamada T."/>
            <person name="Nagayasu Y."/>
            <person name="Doi K."/>
            <person name="Kasai Y."/>
            <person name="Jindo T."/>
            <person name="Kobayashi D."/>
            <person name="Shimada A."/>
            <person name="Toyoda A."/>
            <person name="Kuroki Y."/>
            <person name="Fujiyama A."/>
            <person name="Sasaki T."/>
            <person name="Shimizu A."/>
            <person name="Asakawa S."/>
            <person name="Shimizu N."/>
            <person name="Hashimoto S."/>
            <person name="Yang J."/>
            <person name="Lee Y."/>
            <person name="Matsushima K."/>
            <person name="Sugano S."/>
            <person name="Sakaizumi M."/>
            <person name="Narita T."/>
            <person name="Ohishi K."/>
            <person name="Haga S."/>
            <person name="Ohta F."/>
            <person name="Nomoto H."/>
            <person name="Nogata K."/>
            <person name="Morishita T."/>
            <person name="Endo T."/>
            <person name="Shin-I T."/>
            <person name="Takeda H."/>
            <person name="Morishita S."/>
            <person name="Kohara Y."/>
        </authorList>
    </citation>
    <scope>NUCLEOTIDE SEQUENCE [LARGE SCALE GENOMIC DNA]</scope>
    <source>
        <strain>Hd-rR</strain>
    </source>
</reference>
<proteinExistence type="predicted"/>
<organism evidence="1 2">
    <name type="scientific">Oryzias latipes</name>
    <name type="common">Japanese rice fish</name>
    <name type="synonym">Japanese killifish</name>
    <dbReference type="NCBI Taxonomy" id="8090"/>
    <lineage>
        <taxon>Eukaryota</taxon>
        <taxon>Metazoa</taxon>
        <taxon>Chordata</taxon>
        <taxon>Craniata</taxon>
        <taxon>Vertebrata</taxon>
        <taxon>Euteleostomi</taxon>
        <taxon>Actinopterygii</taxon>
        <taxon>Neopterygii</taxon>
        <taxon>Teleostei</taxon>
        <taxon>Neoteleostei</taxon>
        <taxon>Acanthomorphata</taxon>
        <taxon>Ovalentaria</taxon>
        <taxon>Atherinomorphae</taxon>
        <taxon>Beloniformes</taxon>
        <taxon>Adrianichthyidae</taxon>
        <taxon>Oryziinae</taxon>
        <taxon>Oryzias</taxon>
    </lineage>
</organism>
<evidence type="ECO:0008006" key="3">
    <source>
        <dbReference type="Google" id="ProtNLM"/>
    </source>
</evidence>
<protein>
    <recommendedName>
        <fullName evidence="3">C-type lectin domain-containing protein</fullName>
    </recommendedName>
</protein>
<reference evidence="1 2" key="2">
    <citation type="submission" date="2017-04" db="EMBL/GenBank/DDBJ databases">
        <title>CpG methylation of centromeres and impact of large insertions on vertebrate speciation.</title>
        <authorList>
            <person name="Ichikawa K."/>
            <person name="Yoshimura J."/>
            <person name="Morishita S."/>
        </authorList>
    </citation>
    <scope>NUCLEOTIDE SEQUENCE</scope>
    <source>
        <strain evidence="1 2">HSOK</strain>
    </source>
</reference>
<dbReference type="PANTHER" id="PTHR45710">
    <property type="entry name" value="C-TYPE LECTIN DOMAIN-CONTAINING PROTEIN 180"/>
    <property type="match status" value="1"/>
</dbReference>
<reference evidence="1" key="3">
    <citation type="submission" date="2025-08" db="UniProtKB">
        <authorList>
            <consortium name="Ensembl"/>
        </authorList>
    </citation>
    <scope>IDENTIFICATION</scope>
    <source>
        <strain evidence="1">HSOK</strain>
    </source>
</reference>
<dbReference type="InterPro" id="IPR016186">
    <property type="entry name" value="C-type_lectin-like/link_sf"/>
</dbReference>
<accession>A0A3P9IL69</accession>
<dbReference type="Proteomes" id="UP000265200">
    <property type="component" value="Chromosome 11"/>
</dbReference>
<evidence type="ECO:0000313" key="2">
    <source>
        <dbReference type="Proteomes" id="UP000265200"/>
    </source>
</evidence>
<dbReference type="Ensembl" id="ENSORLT00015036147.1">
    <property type="protein sequence ID" value="ENSORLP00015020766.1"/>
    <property type="gene ID" value="ENSORLG00015021924.1"/>
</dbReference>
<dbReference type="SUPFAM" id="SSF56436">
    <property type="entry name" value="C-type lectin-like"/>
    <property type="match status" value="1"/>
</dbReference>
<dbReference type="PANTHER" id="PTHR45710:SF31">
    <property type="entry name" value="EARLY ACTIVATION ANTIGEN CD69"/>
    <property type="match status" value="1"/>
</dbReference>
<reference evidence="1" key="4">
    <citation type="submission" date="2025-09" db="UniProtKB">
        <authorList>
            <consortium name="Ensembl"/>
        </authorList>
    </citation>
    <scope>IDENTIFICATION</scope>
    <source>
        <strain evidence="1">HSOK</strain>
    </source>
</reference>
<evidence type="ECO:0000313" key="1">
    <source>
        <dbReference type="Ensembl" id="ENSORLP00015020766.1"/>
    </source>
</evidence>
<name>A0A3P9IL69_ORYLA</name>